<proteinExistence type="predicted"/>
<organism evidence="1 2">
    <name type="scientific">Pontibacter ruber</name>
    <dbReference type="NCBI Taxonomy" id="1343895"/>
    <lineage>
        <taxon>Bacteria</taxon>
        <taxon>Pseudomonadati</taxon>
        <taxon>Bacteroidota</taxon>
        <taxon>Cytophagia</taxon>
        <taxon>Cytophagales</taxon>
        <taxon>Hymenobacteraceae</taxon>
        <taxon>Pontibacter</taxon>
    </lineage>
</organism>
<dbReference type="Proteomes" id="UP001597374">
    <property type="component" value="Unassembled WGS sequence"/>
</dbReference>
<sequence>MRTKLLTGLLFIGTLLSCDSEKDTAPAPAPAPEPAPIKTFDFSFRYDTHMEGAKDFELILSQEDGKVVLDTLIAFNTDHKLRIKSGDTKYDLTTVLFNAPNNSYWVETYVQVNPDKWHLRYSMTSNTSPIEREKAEVTYTNIPNDKDMYFWSKGSTGYMATWNAGTLKFANYTRSLPTDLAYIILPNYGKYMFTELTSNKTTVDFTEAGNTGKRKYTKPAGITNFRTYLYGYTKEDEKTKQNLYSSLISLSNEYDLHFPPTGIEVYDLEVTYTDAGSYLHSYKYYGNQIPTEIDFAPTSDFSVSTSGFEDFTVTFTDDKPSIYNMYWAATDASFDARWNVYSSPEKSSFKPKAFLEGLKSKTLEGKNVSAFKLSYVRSQKMKDHSYQAILDIMANPALSLYKEVKQSRIIRKLF</sequence>
<gene>
    <name evidence="1" type="ORF">ACFSKP_14840</name>
</gene>
<comment type="caution">
    <text evidence="1">The sequence shown here is derived from an EMBL/GenBank/DDBJ whole genome shotgun (WGS) entry which is preliminary data.</text>
</comment>
<reference evidence="2" key="1">
    <citation type="journal article" date="2019" name="Int. J. Syst. Evol. Microbiol.">
        <title>The Global Catalogue of Microorganisms (GCM) 10K type strain sequencing project: providing services to taxonomists for standard genome sequencing and annotation.</title>
        <authorList>
            <consortium name="The Broad Institute Genomics Platform"/>
            <consortium name="The Broad Institute Genome Sequencing Center for Infectious Disease"/>
            <person name="Wu L."/>
            <person name="Ma J."/>
        </authorList>
    </citation>
    <scope>NUCLEOTIDE SEQUENCE [LARGE SCALE GENOMIC DNA]</scope>
    <source>
        <strain evidence="2">CGMCC 4.1782</strain>
    </source>
</reference>
<dbReference type="PROSITE" id="PS51257">
    <property type="entry name" value="PROKAR_LIPOPROTEIN"/>
    <property type="match status" value="1"/>
</dbReference>
<keyword evidence="2" id="KW-1185">Reference proteome</keyword>
<protein>
    <recommendedName>
        <fullName evidence="3">Lipoprotein</fullName>
    </recommendedName>
</protein>
<dbReference type="RefSeq" id="WP_250430506.1">
    <property type="nucleotide sequence ID" value="NZ_JALPRR010000003.1"/>
</dbReference>
<accession>A0ABW5CYP0</accession>
<evidence type="ECO:0000313" key="2">
    <source>
        <dbReference type="Proteomes" id="UP001597374"/>
    </source>
</evidence>
<evidence type="ECO:0008006" key="3">
    <source>
        <dbReference type="Google" id="ProtNLM"/>
    </source>
</evidence>
<name>A0ABW5CYP0_9BACT</name>
<evidence type="ECO:0000313" key="1">
    <source>
        <dbReference type="EMBL" id="MFD2247541.1"/>
    </source>
</evidence>
<dbReference type="EMBL" id="JBHUIM010000002">
    <property type="protein sequence ID" value="MFD2247541.1"/>
    <property type="molecule type" value="Genomic_DNA"/>
</dbReference>